<dbReference type="PANTHER" id="PTHR43481:SF4">
    <property type="entry name" value="GLYCEROL-1-PHOSPHATE PHOSPHOHYDROLASE 1-RELATED"/>
    <property type="match status" value="1"/>
</dbReference>
<protein>
    <submittedName>
        <fullName evidence="1">Sugar-phosphatase</fullName>
        <ecNumber evidence="1">3.1.3.23</ecNumber>
    </submittedName>
</protein>
<dbReference type="RefSeq" id="WP_307243484.1">
    <property type="nucleotide sequence ID" value="NZ_JAUSUZ010000001.1"/>
</dbReference>
<keyword evidence="1" id="KW-0378">Hydrolase</keyword>
<evidence type="ECO:0000313" key="2">
    <source>
        <dbReference type="Proteomes" id="UP001240236"/>
    </source>
</evidence>
<dbReference type="InterPro" id="IPR006439">
    <property type="entry name" value="HAD-SF_hydro_IA"/>
</dbReference>
<dbReference type="InterPro" id="IPR023198">
    <property type="entry name" value="PGP-like_dom2"/>
</dbReference>
<dbReference type="AlphaFoldDB" id="A0AAE3W399"/>
<dbReference type="NCBIfam" id="TIGR01509">
    <property type="entry name" value="HAD-SF-IA-v3"/>
    <property type="match status" value="1"/>
</dbReference>
<accession>A0AAE3W399</accession>
<reference evidence="1 2" key="1">
    <citation type="submission" date="2023-07" db="EMBL/GenBank/DDBJ databases">
        <title>Sequencing the genomes of 1000 actinobacteria strains.</title>
        <authorList>
            <person name="Klenk H.-P."/>
        </authorList>
    </citation>
    <scope>NUCLEOTIDE SEQUENCE [LARGE SCALE GENOMIC DNA]</scope>
    <source>
        <strain evidence="1 2">DSM 44709</strain>
    </source>
</reference>
<keyword evidence="2" id="KW-1185">Reference proteome</keyword>
<dbReference type="SFLD" id="SFLDG01129">
    <property type="entry name" value="C1.5:_HAD__Beta-PGM__Phosphata"/>
    <property type="match status" value="1"/>
</dbReference>
<sequence>MKIGAVLFDMDGTLIDSHGAIIRSWTRIAEEYDLPLDEILAVHAGRPAWSTLESVAPWLGAERIRQAAARQLEWEYDDLTDVIAIDGALDLIKGVADRGVSWAVVTSADERLARARLGAVGIDPPLLISTDDISAPKPDPEGYLLAANRLGVPPAGCLVVEDAPAGVTAGRAAGMRVVGVAGITGDITVTNLVEILELLD</sequence>
<dbReference type="EC" id="3.1.3.23" evidence="1"/>
<dbReference type="SUPFAM" id="SSF56784">
    <property type="entry name" value="HAD-like"/>
    <property type="match status" value="1"/>
</dbReference>
<dbReference type="EMBL" id="JAUSUZ010000001">
    <property type="protein sequence ID" value="MDQ0368751.1"/>
    <property type="molecule type" value="Genomic_DNA"/>
</dbReference>
<dbReference type="PANTHER" id="PTHR43481">
    <property type="entry name" value="FRUCTOSE-1-PHOSPHATE PHOSPHATASE"/>
    <property type="match status" value="1"/>
</dbReference>
<organism evidence="1 2">
    <name type="scientific">Catenuloplanes indicus</name>
    <dbReference type="NCBI Taxonomy" id="137267"/>
    <lineage>
        <taxon>Bacteria</taxon>
        <taxon>Bacillati</taxon>
        <taxon>Actinomycetota</taxon>
        <taxon>Actinomycetes</taxon>
        <taxon>Micromonosporales</taxon>
        <taxon>Micromonosporaceae</taxon>
        <taxon>Catenuloplanes</taxon>
    </lineage>
</organism>
<proteinExistence type="predicted"/>
<evidence type="ECO:0000313" key="1">
    <source>
        <dbReference type="EMBL" id="MDQ0368751.1"/>
    </source>
</evidence>
<dbReference type="InterPro" id="IPR036412">
    <property type="entry name" value="HAD-like_sf"/>
</dbReference>
<dbReference type="GO" id="GO:0050308">
    <property type="term" value="F:sugar-phosphatase activity"/>
    <property type="evidence" value="ECO:0007669"/>
    <property type="project" value="UniProtKB-EC"/>
</dbReference>
<dbReference type="InterPro" id="IPR051806">
    <property type="entry name" value="HAD-like_SPP"/>
</dbReference>
<dbReference type="Gene3D" id="1.10.150.240">
    <property type="entry name" value="Putative phosphatase, domain 2"/>
    <property type="match status" value="1"/>
</dbReference>
<comment type="caution">
    <text evidence="1">The sequence shown here is derived from an EMBL/GenBank/DDBJ whole genome shotgun (WGS) entry which is preliminary data.</text>
</comment>
<dbReference type="Proteomes" id="UP001240236">
    <property type="component" value="Unassembled WGS sequence"/>
</dbReference>
<dbReference type="Pfam" id="PF00702">
    <property type="entry name" value="Hydrolase"/>
    <property type="match status" value="1"/>
</dbReference>
<gene>
    <name evidence="1" type="ORF">J2S42_005420</name>
</gene>
<dbReference type="SFLD" id="SFLDS00003">
    <property type="entry name" value="Haloacid_Dehalogenase"/>
    <property type="match status" value="1"/>
</dbReference>
<dbReference type="InterPro" id="IPR023214">
    <property type="entry name" value="HAD_sf"/>
</dbReference>
<name>A0AAE3W399_9ACTN</name>
<dbReference type="NCBIfam" id="TIGR01549">
    <property type="entry name" value="HAD-SF-IA-v1"/>
    <property type="match status" value="1"/>
</dbReference>
<dbReference type="SFLD" id="SFLDG01135">
    <property type="entry name" value="C1.5.6:_HAD__Beta-PGM__Phospha"/>
    <property type="match status" value="1"/>
</dbReference>
<dbReference type="Gene3D" id="3.40.50.1000">
    <property type="entry name" value="HAD superfamily/HAD-like"/>
    <property type="match status" value="1"/>
</dbReference>